<dbReference type="SUPFAM" id="SSF53955">
    <property type="entry name" value="Lysozyme-like"/>
    <property type="match status" value="1"/>
</dbReference>
<reference evidence="4 5" key="1">
    <citation type="submission" date="2013-12" db="EMBL/GenBank/DDBJ databases">
        <authorList>
            <consortium name="DOE Joint Genome Institute"/>
            <person name="Muyzer G."/>
            <person name="Huntemann M."/>
            <person name="Han J."/>
            <person name="Chen A."/>
            <person name="Kyrpides N."/>
            <person name="Mavromatis K."/>
            <person name="Markowitz V."/>
            <person name="Palaniappan K."/>
            <person name="Ivanova N."/>
            <person name="Schaumberg A."/>
            <person name="Pati A."/>
            <person name="Liolios K."/>
            <person name="Nordberg H.P."/>
            <person name="Cantor M.N."/>
            <person name="Hua S.X."/>
            <person name="Woyke T."/>
        </authorList>
    </citation>
    <scope>NUCLEOTIDE SEQUENCE [LARGE SCALE GENOMIC DNA]</scope>
    <source>
        <strain evidence="4 5">ARh 1</strain>
    </source>
</reference>
<sequence>MIGENVGWAIPGAPTMNSGLKRAAILWLAAAWGLASTALAAPVDEEGVNGLYRALDTAVARYQAGVDAIRIGQPAAGRAGIERAISDLAAAGALCAETSGCEVQRFMAAYHNLLTLRSDVLAGAAEEYVEIQPEPDPEPPQVVLQPDAAGTPAPFDGRDLAELIDLNSLVRAALHDWLTWMRPSLIDAYEHYLYLRPLMWPTYEAAGLPEALLFGILAKESGGRVHSVSRAGAAGPLQFMAHTGRRFGLRPDDGFDMRFDPTAATRANVAYLREQLAQLDGNLELTLAAYNGGEGRIRRLAAGTDDPSFWNPEIFGQLPRETQEYVPYVLAAAWLFLHPDEHGLEFPRADGDHARLELLEPMTLSELAICLGQHGTRAGWFRTLRNLNPRFEHDQRLPAGTRLAAPAALVAAYHQHCQGGPRRALAQNLHDSRDERRELLATRIYTVRSGDTLSTIASEQGCPSTRGIAQTNGIAGPRYLIRPGQKLELIGCGG</sequence>
<evidence type="ECO:0000256" key="1">
    <source>
        <dbReference type="ARBA" id="ARBA00007734"/>
    </source>
</evidence>
<dbReference type="PANTHER" id="PTHR37423">
    <property type="entry name" value="SOLUBLE LYTIC MUREIN TRANSGLYCOSYLASE-RELATED"/>
    <property type="match status" value="1"/>
</dbReference>
<dbReference type="InterPro" id="IPR036779">
    <property type="entry name" value="LysM_dom_sf"/>
</dbReference>
<dbReference type="STRING" id="713585.THITH_10255"/>
<dbReference type="PANTHER" id="PTHR37423:SF2">
    <property type="entry name" value="MEMBRANE-BOUND LYTIC MUREIN TRANSGLYCOSYLASE C"/>
    <property type="match status" value="1"/>
</dbReference>
<dbReference type="InterPro" id="IPR018392">
    <property type="entry name" value="LysM"/>
</dbReference>
<dbReference type="Pfam" id="PF01476">
    <property type="entry name" value="LysM"/>
    <property type="match status" value="1"/>
</dbReference>
<keyword evidence="2" id="KW-0732">Signal</keyword>
<dbReference type="Proteomes" id="UP000005289">
    <property type="component" value="Chromosome"/>
</dbReference>
<dbReference type="CDD" id="cd16894">
    <property type="entry name" value="MltD-like"/>
    <property type="match status" value="1"/>
</dbReference>
<dbReference type="Gene3D" id="1.10.530.10">
    <property type="match status" value="1"/>
</dbReference>
<dbReference type="InterPro" id="IPR023346">
    <property type="entry name" value="Lysozyme-like_dom_sf"/>
</dbReference>
<dbReference type="Gene3D" id="3.10.350.10">
    <property type="entry name" value="LysM domain"/>
    <property type="match status" value="1"/>
</dbReference>
<dbReference type="SUPFAM" id="SSF54106">
    <property type="entry name" value="LysM domain"/>
    <property type="match status" value="1"/>
</dbReference>
<evidence type="ECO:0000313" key="5">
    <source>
        <dbReference type="Proteomes" id="UP000005289"/>
    </source>
</evidence>
<comment type="similarity">
    <text evidence="1">Belongs to the transglycosylase Slt family.</text>
</comment>
<evidence type="ECO:0000313" key="4">
    <source>
        <dbReference type="EMBL" id="AHE98566.1"/>
    </source>
</evidence>
<evidence type="ECO:0000256" key="2">
    <source>
        <dbReference type="SAM" id="SignalP"/>
    </source>
</evidence>
<protein>
    <submittedName>
        <fullName evidence="4">Murein transglycosylase</fullName>
    </submittedName>
</protein>
<gene>
    <name evidence="4" type="ORF">THITH_10255</name>
</gene>
<dbReference type="AlphaFoldDB" id="W0DJD9"/>
<feature type="chain" id="PRO_5004786873" evidence="2">
    <location>
        <begin position="41"/>
        <end position="494"/>
    </location>
</feature>
<dbReference type="EMBL" id="CP007029">
    <property type="protein sequence ID" value="AHE98566.1"/>
    <property type="molecule type" value="Genomic_DNA"/>
</dbReference>
<dbReference type="SMART" id="SM00257">
    <property type="entry name" value="LysM"/>
    <property type="match status" value="1"/>
</dbReference>
<feature type="signal peptide" evidence="2">
    <location>
        <begin position="1"/>
        <end position="40"/>
    </location>
</feature>
<dbReference type="PROSITE" id="PS51782">
    <property type="entry name" value="LYSM"/>
    <property type="match status" value="1"/>
</dbReference>
<dbReference type="HOGENOM" id="CLU_581303_0_0_6"/>
<dbReference type="InterPro" id="IPR008258">
    <property type="entry name" value="Transglycosylase_SLT_dom_1"/>
</dbReference>
<accession>W0DJD9</accession>
<feature type="domain" description="LysM" evidence="3">
    <location>
        <begin position="443"/>
        <end position="489"/>
    </location>
</feature>
<organism evidence="4 5">
    <name type="scientific">Thioalkalivibrio paradoxus ARh 1</name>
    <dbReference type="NCBI Taxonomy" id="713585"/>
    <lineage>
        <taxon>Bacteria</taxon>
        <taxon>Pseudomonadati</taxon>
        <taxon>Pseudomonadota</taxon>
        <taxon>Gammaproteobacteria</taxon>
        <taxon>Chromatiales</taxon>
        <taxon>Ectothiorhodospiraceae</taxon>
        <taxon>Thioalkalivibrio</taxon>
    </lineage>
</organism>
<dbReference type="KEGG" id="tti:THITH_10255"/>
<keyword evidence="5" id="KW-1185">Reference proteome</keyword>
<name>W0DJD9_9GAMM</name>
<dbReference type="Pfam" id="PF01464">
    <property type="entry name" value="SLT"/>
    <property type="match status" value="1"/>
</dbReference>
<dbReference type="CDD" id="cd00118">
    <property type="entry name" value="LysM"/>
    <property type="match status" value="1"/>
</dbReference>
<proteinExistence type="inferred from homology"/>
<evidence type="ECO:0000259" key="3">
    <source>
        <dbReference type="PROSITE" id="PS51782"/>
    </source>
</evidence>